<evidence type="ECO:0000313" key="2">
    <source>
        <dbReference type="EMBL" id="CAE4651945.1"/>
    </source>
</evidence>
<dbReference type="EMBL" id="HBGN01014776">
    <property type="protein sequence ID" value="CAD9326981.1"/>
    <property type="molecule type" value="Transcribed_RNA"/>
</dbReference>
<proteinExistence type="predicted"/>
<sequence length="130" mass="14687">MFGVEKELQNRNRCAGVTLGVRFFKEQRLTETLPQQAGLGMKITEQTYTEYASPPSSTYSHPVSILKNAKYSSKIRNEVAKEPVHLRFAETPPSIQHHASVPNTVTKVRDEGWMTIQFSPIVTRKVANNI</sequence>
<evidence type="ECO:0000313" key="1">
    <source>
        <dbReference type="EMBL" id="CAD9326981.1"/>
    </source>
</evidence>
<organism evidence="1">
    <name type="scientific">Ditylum brightwellii</name>
    <dbReference type="NCBI Taxonomy" id="49249"/>
    <lineage>
        <taxon>Eukaryota</taxon>
        <taxon>Sar</taxon>
        <taxon>Stramenopiles</taxon>
        <taxon>Ochrophyta</taxon>
        <taxon>Bacillariophyta</taxon>
        <taxon>Mediophyceae</taxon>
        <taxon>Lithodesmiophycidae</taxon>
        <taxon>Lithodesmiales</taxon>
        <taxon>Lithodesmiaceae</taxon>
        <taxon>Ditylum</taxon>
    </lineage>
</organism>
<protein>
    <submittedName>
        <fullName evidence="1">Uncharacterized protein</fullName>
    </submittedName>
</protein>
<accession>A0A6U3R5S4</accession>
<dbReference type="EMBL" id="HBNS01051008">
    <property type="protein sequence ID" value="CAE4651945.1"/>
    <property type="molecule type" value="Transcribed_RNA"/>
</dbReference>
<gene>
    <name evidence="2" type="ORF">DBRI00130_LOCUS38079</name>
    <name evidence="1" type="ORF">DBRI1063_LOCUS9441</name>
</gene>
<name>A0A6U3R5S4_9STRA</name>
<dbReference type="AlphaFoldDB" id="A0A6U3R5S4"/>
<reference evidence="1" key="1">
    <citation type="submission" date="2021-01" db="EMBL/GenBank/DDBJ databases">
        <authorList>
            <person name="Corre E."/>
            <person name="Pelletier E."/>
            <person name="Niang G."/>
            <person name="Scheremetjew M."/>
            <person name="Finn R."/>
            <person name="Kale V."/>
            <person name="Holt S."/>
            <person name="Cochrane G."/>
            <person name="Meng A."/>
            <person name="Brown T."/>
            <person name="Cohen L."/>
        </authorList>
    </citation>
    <scope>NUCLEOTIDE SEQUENCE</scope>
    <source>
        <strain evidence="2">GSO104</strain>
        <strain evidence="1">Pop2</strain>
    </source>
</reference>